<dbReference type="GO" id="GO:0002758">
    <property type="term" value="P:innate immune response-activating signaling pathway"/>
    <property type="evidence" value="ECO:0007669"/>
    <property type="project" value="UniProtKB-ARBA"/>
</dbReference>
<protein>
    <submittedName>
        <fullName evidence="10 11">Probable disease resistance protein At4g27220 isoform X1</fullName>
    </submittedName>
</protein>
<feature type="domain" description="Disease resistance protein At4g27190-like leucine-rich repeats" evidence="8">
    <location>
        <begin position="890"/>
        <end position="1000"/>
    </location>
</feature>
<dbReference type="Pfam" id="PF23247">
    <property type="entry name" value="LRR_RPS2"/>
    <property type="match status" value="3"/>
</dbReference>
<dbReference type="GO" id="GO:0005524">
    <property type="term" value="F:ATP binding"/>
    <property type="evidence" value="ECO:0007669"/>
    <property type="project" value="UniProtKB-KW"/>
</dbReference>
<feature type="domain" description="Disease resistance protein At4g27190-like leucine-rich repeats" evidence="8">
    <location>
        <begin position="758"/>
        <end position="829"/>
    </location>
</feature>
<dbReference type="InterPro" id="IPR032675">
    <property type="entry name" value="LRR_dom_sf"/>
</dbReference>
<dbReference type="InterPro" id="IPR042197">
    <property type="entry name" value="Apaf_helical"/>
</dbReference>
<dbReference type="RefSeq" id="XP_039140860.1">
    <property type="nucleotide sequence ID" value="XM_039284926.1"/>
</dbReference>
<organism evidence="9 10">
    <name type="scientific">Dioscorea cayennensis subsp. rotundata</name>
    <name type="common">White Guinea yam</name>
    <name type="synonym">Dioscorea rotundata</name>
    <dbReference type="NCBI Taxonomy" id="55577"/>
    <lineage>
        <taxon>Eukaryota</taxon>
        <taxon>Viridiplantae</taxon>
        <taxon>Streptophyta</taxon>
        <taxon>Embryophyta</taxon>
        <taxon>Tracheophyta</taxon>
        <taxon>Spermatophyta</taxon>
        <taxon>Magnoliopsida</taxon>
        <taxon>Liliopsida</taxon>
        <taxon>Dioscoreales</taxon>
        <taxon>Dioscoreaceae</taxon>
        <taxon>Dioscorea</taxon>
    </lineage>
</organism>
<name>A0AB40CNC3_DIOCR</name>
<dbReference type="PANTHER" id="PTHR33463:SF218">
    <property type="entry name" value="DISEASE RESISTANCE PROTEIN RPS2-LIKE"/>
    <property type="match status" value="1"/>
</dbReference>
<evidence type="ECO:0000259" key="7">
    <source>
        <dbReference type="Pfam" id="PF00931"/>
    </source>
</evidence>
<dbReference type="Pfam" id="PF13855">
    <property type="entry name" value="LRR_8"/>
    <property type="match status" value="1"/>
</dbReference>
<dbReference type="SUPFAM" id="SSF52047">
    <property type="entry name" value="RNI-like"/>
    <property type="match status" value="1"/>
</dbReference>
<dbReference type="FunFam" id="1.10.10.10:FF:000322">
    <property type="entry name" value="Probable disease resistance protein At1g63360"/>
    <property type="match status" value="1"/>
</dbReference>
<dbReference type="AlphaFoldDB" id="A0AB40CNC3"/>
<dbReference type="GO" id="GO:0009626">
    <property type="term" value="P:plant-type hypersensitive response"/>
    <property type="evidence" value="ECO:0007669"/>
    <property type="project" value="UniProtKB-ARBA"/>
</dbReference>
<feature type="compositionally biased region" description="Acidic residues" evidence="6">
    <location>
        <begin position="1149"/>
        <end position="1165"/>
    </location>
</feature>
<dbReference type="PRINTS" id="PR00364">
    <property type="entry name" value="DISEASERSIST"/>
</dbReference>
<gene>
    <name evidence="10 11" type="primary">LOC120278033</name>
</gene>
<keyword evidence="2" id="KW-0677">Repeat</keyword>
<keyword evidence="4" id="KW-0067">ATP-binding</keyword>
<keyword evidence="4" id="KW-0547">Nucleotide-binding</keyword>
<proteinExistence type="inferred from homology"/>
<evidence type="ECO:0000259" key="8">
    <source>
        <dbReference type="Pfam" id="PF23247"/>
    </source>
</evidence>
<keyword evidence="3" id="KW-0611">Plant defense</keyword>
<dbReference type="InterPro" id="IPR001611">
    <property type="entry name" value="Leu-rich_rpt"/>
</dbReference>
<keyword evidence="5" id="KW-0175">Coiled coil</keyword>
<dbReference type="SUPFAM" id="SSF52540">
    <property type="entry name" value="P-loop containing nucleoside triphosphate hydrolases"/>
    <property type="match status" value="1"/>
</dbReference>
<evidence type="ECO:0000256" key="2">
    <source>
        <dbReference type="ARBA" id="ARBA00022737"/>
    </source>
</evidence>
<comment type="similarity">
    <text evidence="1">Belongs to the disease resistance NB-LRR family.</text>
</comment>
<dbReference type="InterPro" id="IPR002182">
    <property type="entry name" value="NB-ARC"/>
</dbReference>
<feature type="domain" description="Disease resistance protein At4g27190-like leucine-rich repeats" evidence="8">
    <location>
        <begin position="1012"/>
        <end position="1129"/>
    </location>
</feature>
<dbReference type="Proteomes" id="UP001515500">
    <property type="component" value="Chromosome 15"/>
</dbReference>
<dbReference type="InterPro" id="IPR027417">
    <property type="entry name" value="P-loop_NTPase"/>
</dbReference>
<dbReference type="InterPro" id="IPR057135">
    <property type="entry name" value="At4g27190-like_LRR"/>
</dbReference>
<dbReference type="InterPro" id="IPR036388">
    <property type="entry name" value="WH-like_DNA-bd_sf"/>
</dbReference>
<evidence type="ECO:0000313" key="9">
    <source>
        <dbReference type="Proteomes" id="UP001515500"/>
    </source>
</evidence>
<dbReference type="GO" id="GO:0043531">
    <property type="term" value="F:ADP binding"/>
    <property type="evidence" value="ECO:0007669"/>
    <property type="project" value="InterPro"/>
</dbReference>
<dbReference type="Pfam" id="PF00931">
    <property type="entry name" value="NB-ARC"/>
    <property type="match status" value="1"/>
</dbReference>
<dbReference type="PROSITE" id="PS51450">
    <property type="entry name" value="LRR"/>
    <property type="match status" value="1"/>
</dbReference>
<feature type="domain" description="NB-ARC" evidence="7">
    <location>
        <begin position="156"/>
        <end position="318"/>
    </location>
</feature>
<dbReference type="GO" id="GO:0042742">
    <property type="term" value="P:defense response to bacterium"/>
    <property type="evidence" value="ECO:0007669"/>
    <property type="project" value="UniProtKB-ARBA"/>
</dbReference>
<dbReference type="Gene3D" id="3.40.50.300">
    <property type="entry name" value="P-loop containing nucleotide triphosphate hydrolases"/>
    <property type="match status" value="1"/>
</dbReference>
<dbReference type="SUPFAM" id="SSF52058">
    <property type="entry name" value="L domain-like"/>
    <property type="match status" value="1"/>
</dbReference>
<dbReference type="RefSeq" id="XP_039140859.1">
    <property type="nucleotide sequence ID" value="XM_039284925.1"/>
</dbReference>
<dbReference type="Gene3D" id="1.10.8.430">
    <property type="entry name" value="Helical domain of apoptotic protease-activating factors"/>
    <property type="match status" value="1"/>
</dbReference>
<evidence type="ECO:0000256" key="3">
    <source>
        <dbReference type="ARBA" id="ARBA00022821"/>
    </source>
</evidence>
<dbReference type="Gene3D" id="3.80.10.10">
    <property type="entry name" value="Ribonuclease Inhibitor"/>
    <property type="match status" value="3"/>
</dbReference>
<dbReference type="FunFam" id="3.40.50.300:FF:001091">
    <property type="entry name" value="Probable disease resistance protein At1g61300"/>
    <property type="match status" value="1"/>
</dbReference>
<feature type="coiled-coil region" evidence="5">
    <location>
        <begin position="26"/>
        <end position="89"/>
    </location>
</feature>
<accession>A0AB40CNC3</accession>
<dbReference type="GeneID" id="120278033"/>
<dbReference type="InterPro" id="IPR050905">
    <property type="entry name" value="Plant_NBS-LRR"/>
</dbReference>
<evidence type="ECO:0000313" key="11">
    <source>
        <dbReference type="RefSeq" id="XP_039140860.1"/>
    </source>
</evidence>
<keyword evidence="9" id="KW-1185">Reference proteome</keyword>
<dbReference type="Gene3D" id="1.10.10.10">
    <property type="entry name" value="Winged helix-like DNA-binding domain superfamily/Winged helix DNA-binding domain"/>
    <property type="match status" value="1"/>
</dbReference>
<reference evidence="10 11" key="1">
    <citation type="submission" date="2025-04" db="UniProtKB">
        <authorList>
            <consortium name="RefSeq"/>
        </authorList>
    </citation>
    <scope>IDENTIFICATION</scope>
</reference>
<evidence type="ECO:0000256" key="4">
    <source>
        <dbReference type="ARBA" id="ARBA00022840"/>
    </source>
</evidence>
<evidence type="ECO:0000256" key="5">
    <source>
        <dbReference type="SAM" id="Coils"/>
    </source>
</evidence>
<dbReference type="PANTHER" id="PTHR33463">
    <property type="entry name" value="NB-ARC DOMAIN-CONTAINING PROTEIN-RELATED"/>
    <property type="match status" value="1"/>
</dbReference>
<feature type="region of interest" description="Disordered" evidence="6">
    <location>
        <begin position="1140"/>
        <end position="1165"/>
    </location>
</feature>
<evidence type="ECO:0000256" key="1">
    <source>
        <dbReference type="ARBA" id="ARBA00008894"/>
    </source>
</evidence>
<evidence type="ECO:0000256" key="6">
    <source>
        <dbReference type="SAM" id="MobiDB-lite"/>
    </source>
</evidence>
<sequence>MDFVSTITGVIFDHAWDHVGRHIGYLLSYKRNINKLERKFDELDALRKDVQERVDATRRERLEVVDNVVQNWLMNVDRKEKEVKKIKENASANKHFLHIGLHYKLGKEAADLIKTTDDLIREGKFASVSHKQPPPSTTDSLLYNEGFVIFDSRKSRAKKILEALKNEAVHSIGLCGMGGVGKTMLVKDVAKQAKEQSFFGEVVMVTASQNIDLKKIQKEMAECLGFPLNEENVVVRAAKLAERLTTKKNKVLVILDDLWEQLHLSKVGIRFPEMATTCKVVITTRNKDVCKRMSCKEIVELNKLSDEESWSLFRSRAGDAVESPTMRELAWNVARECDGLPLALVVLGAALKGEKPEHWNTVLKQLKKSMDVDLLDVSKEVFQSIKLSFDILKNETAKSCFLHCCLYPEDYDIPKEELMHLMVGGDILIGVETLNDAQDRVNLLLDQLKARSLLLQGKDERFVKMHDVVRDVTIQIGAVADHAFYCRAGQGLKEWPVESEMRNCRRLSLMGNDIKDLRPDPMQYPKLEMLILRDNRRLSSIPEMFFQHMGSLMVLDLSYTDIKSLPNSLSCLTNLRALNLRGCRALEDISHINGLKMLEILILEDCPVSIAPEGVKWAQNVRFVDLGISVMNDYFSKEFPRFHRLEQLFMSKFAGSFRELILSLRHLTHLFIDQVVDLDDSLSHELVSPGSWPDRLQDFSINFLPEHVQYWYHLHLLGRRRLGLMGTNPLAVWVKKLLEKTQNLALAEFQETELSSIDCLLLSSLEYLTIVNWPNLIKLLGDERLLHEQMNLSQLKQMRIDNCPRLISLIPSSLWGSMQKLEYVRVKACPMMLELFPFECPPNLKKLHIDNCGVRYVVSSEMDTVAILADPSPALENLHIRNCQKMIGMISPSASLQTPCFLQRLEFLLINSCPRLTHLFSYKQAISMQHLSDLFIEDCAALEAVVISTENKEEASSSAHVADHESNSLFPNLINLVLDHLPQLTAFHHPTENLEIINCQKMIGMISPLASLQVPCFFQRLINLTVNSCPRLTHLFSYEQAISMQHLSDLSISKCAALEAVVISTENKEEASSSTHVADHESYNSPFPNLRRLMLRNLPQLTAFHHPTAPPVEWLHLERYVIRECPKLQEPLKEQIRALRSRRARMNEGEDSEGEDSEEEDSDDL</sequence>
<evidence type="ECO:0000313" key="10">
    <source>
        <dbReference type="RefSeq" id="XP_039140859.1"/>
    </source>
</evidence>